<keyword evidence="5" id="KW-0269">Exonuclease</keyword>
<dbReference type="InterPro" id="IPR057617">
    <property type="entry name" value="PML_C"/>
</dbReference>
<dbReference type="GO" id="GO:0046872">
    <property type="term" value="F:metal ion binding"/>
    <property type="evidence" value="ECO:0007669"/>
    <property type="project" value="UniProtKB-KW"/>
</dbReference>
<protein>
    <recommendedName>
        <fullName evidence="9">Exonuclease domain-containing protein</fullName>
    </recommendedName>
</protein>
<sequence>MYQSGIGHEENVDTETIPDPIPKANFKPVKVNGEPTVITFDLETTGLIEGRVLPQITQIAATELKSGSEFQTYIKPTIEIGREASDITGIAMVNGEMTVNGEVVKSVPLKSGIEQFITWVSRFRNVCLIAHNGRRFDFPILVSILRKGGNLEKISTCAFIDSMSVFRKLYSKQSLKQVDLVSTLLGETYDAHNAIADVVALGKLVQFEKLPAGDLMAHSFSPRAVSMNMDFNNAKALNLPSLSPLVSAGIFKRPTAENIAGSGLQLVHLKTLHSRGGEDAIRDVFKMNNSEGLPRVSSNKKVLEDVVPKIALYFENQQANSFN</sequence>
<dbReference type="AlphaFoldDB" id="A0A9D4M466"/>
<reference evidence="10" key="1">
    <citation type="journal article" date="2019" name="bioRxiv">
        <title>The Genome of the Zebra Mussel, Dreissena polymorpha: A Resource for Invasive Species Research.</title>
        <authorList>
            <person name="McCartney M.A."/>
            <person name="Auch B."/>
            <person name="Kono T."/>
            <person name="Mallez S."/>
            <person name="Zhang Y."/>
            <person name="Obille A."/>
            <person name="Becker A."/>
            <person name="Abrahante J.E."/>
            <person name="Garbe J."/>
            <person name="Badalamenti J.P."/>
            <person name="Herman A."/>
            <person name="Mangelson H."/>
            <person name="Liachko I."/>
            <person name="Sullivan S."/>
            <person name="Sone E.D."/>
            <person name="Koren S."/>
            <person name="Silverstein K.A.T."/>
            <person name="Beckman K.B."/>
            <person name="Gohl D.M."/>
        </authorList>
    </citation>
    <scope>NUCLEOTIDE SEQUENCE</scope>
    <source>
        <strain evidence="10">Duluth1</strain>
        <tissue evidence="10">Whole animal</tissue>
    </source>
</reference>
<proteinExistence type="inferred from homology"/>
<dbReference type="GO" id="GO:0006308">
    <property type="term" value="P:DNA catabolic process"/>
    <property type="evidence" value="ECO:0007669"/>
    <property type="project" value="TreeGrafter"/>
</dbReference>
<dbReference type="SMART" id="SM00479">
    <property type="entry name" value="EXOIII"/>
    <property type="match status" value="1"/>
</dbReference>
<dbReference type="GO" id="GO:0005737">
    <property type="term" value="C:cytoplasm"/>
    <property type="evidence" value="ECO:0007669"/>
    <property type="project" value="TreeGrafter"/>
</dbReference>
<dbReference type="Pfam" id="PF25244">
    <property type="entry name" value="PML_C"/>
    <property type="match status" value="1"/>
</dbReference>
<keyword evidence="4" id="KW-0378">Hydrolase</keyword>
<dbReference type="InterPro" id="IPR040393">
    <property type="entry name" value="TREX1/2"/>
</dbReference>
<evidence type="ECO:0000256" key="5">
    <source>
        <dbReference type="ARBA" id="ARBA00022839"/>
    </source>
</evidence>
<dbReference type="CDD" id="cd06127">
    <property type="entry name" value="DEDDh"/>
    <property type="match status" value="1"/>
</dbReference>
<dbReference type="PANTHER" id="PTHR13058:SF22">
    <property type="entry name" value="EXODEOXYRIBONUCLEASE III"/>
    <property type="match status" value="1"/>
</dbReference>
<dbReference type="SUPFAM" id="SSF53098">
    <property type="entry name" value="Ribonuclease H-like"/>
    <property type="match status" value="1"/>
</dbReference>
<keyword evidence="6" id="KW-0460">Magnesium</keyword>
<evidence type="ECO:0000256" key="4">
    <source>
        <dbReference type="ARBA" id="ARBA00022801"/>
    </source>
</evidence>
<feature type="domain" description="Exonuclease" evidence="9">
    <location>
        <begin position="36"/>
        <end position="214"/>
    </location>
</feature>
<feature type="region of interest" description="Disordered" evidence="8">
    <location>
        <begin position="1"/>
        <end position="20"/>
    </location>
</feature>
<keyword evidence="11" id="KW-1185">Reference proteome</keyword>
<evidence type="ECO:0000256" key="7">
    <source>
        <dbReference type="ARBA" id="ARBA00025769"/>
    </source>
</evidence>
<dbReference type="Gene3D" id="3.30.420.10">
    <property type="entry name" value="Ribonuclease H-like superfamily/Ribonuclease H"/>
    <property type="match status" value="1"/>
</dbReference>
<organism evidence="10 11">
    <name type="scientific">Dreissena polymorpha</name>
    <name type="common">Zebra mussel</name>
    <name type="synonym">Mytilus polymorpha</name>
    <dbReference type="NCBI Taxonomy" id="45954"/>
    <lineage>
        <taxon>Eukaryota</taxon>
        <taxon>Metazoa</taxon>
        <taxon>Spiralia</taxon>
        <taxon>Lophotrochozoa</taxon>
        <taxon>Mollusca</taxon>
        <taxon>Bivalvia</taxon>
        <taxon>Autobranchia</taxon>
        <taxon>Heteroconchia</taxon>
        <taxon>Euheterodonta</taxon>
        <taxon>Imparidentia</taxon>
        <taxon>Neoheterodontei</taxon>
        <taxon>Myida</taxon>
        <taxon>Dreissenoidea</taxon>
        <taxon>Dreissenidae</taxon>
        <taxon>Dreissena</taxon>
    </lineage>
</organism>
<comment type="similarity">
    <text evidence="7">Belongs to the exonuclease superfamily. TREX family.</text>
</comment>
<dbReference type="PANTHER" id="PTHR13058">
    <property type="entry name" value="THREE PRIME REPAIR EXONUCLEASE 1, 2"/>
    <property type="match status" value="1"/>
</dbReference>
<evidence type="ECO:0000256" key="3">
    <source>
        <dbReference type="ARBA" id="ARBA00022723"/>
    </source>
</evidence>
<evidence type="ECO:0000313" key="10">
    <source>
        <dbReference type="EMBL" id="KAH3868076.1"/>
    </source>
</evidence>
<evidence type="ECO:0000313" key="11">
    <source>
        <dbReference type="Proteomes" id="UP000828390"/>
    </source>
</evidence>
<dbReference type="InterPro" id="IPR012337">
    <property type="entry name" value="RNaseH-like_sf"/>
</dbReference>
<name>A0A9D4M466_DREPO</name>
<evidence type="ECO:0000256" key="8">
    <source>
        <dbReference type="SAM" id="MobiDB-lite"/>
    </source>
</evidence>
<keyword evidence="2" id="KW-0540">Nuclease</keyword>
<evidence type="ECO:0000256" key="6">
    <source>
        <dbReference type="ARBA" id="ARBA00022842"/>
    </source>
</evidence>
<gene>
    <name evidence="10" type="ORF">DPMN_031213</name>
</gene>
<dbReference type="EMBL" id="JAIWYP010000002">
    <property type="protein sequence ID" value="KAH3868076.1"/>
    <property type="molecule type" value="Genomic_DNA"/>
</dbReference>
<evidence type="ECO:0000256" key="1">
    <source>
        <dbReference type="ARBA" id="ARBA00001946"/>
    </source>
</evidence>
<dbReference type="InterPro" id="IPR013520">
    <property type="entry name" value="Ribonucl_H"/>
</dbReference>
<dbReference type="GO" id="GO:0003676">
    <property type="term" value="F:nucleic acid binding"/>
    <property type="evidence" value="ECO:0007669"/>
    <property type="project" value="InterPro"/>
</dbReference>
<evidence type="ECO:0000259" key="9">
    <source>
        <dbReference type="SMART" id="SM00479"/>
    </source>
</evidence>
<comment type="cofactor">
    <cofactor evidence="1">
        <name>Mg(2+)</name>
        <dbReference type="ChEBI" id="CHEBI:18420"/>
    </cofactor>
</comment>
<evidence type="ECO:0000256" key="2">
    <source>
        <dbReference type="ARBA" id="ARBA00022722"/>
    </source>
</evidence>
<dbReference type="InterPro" id="IPR036397">
    <property type="entry name" value="RNaseH_sf"/>
</dbReference>
<keyword evidence="3" id="KW-0479">Metal-binding</keyword>
<comment type="caution">
    <text evidence="10">The sequence shown here is derived from an EMBL/GenBank/DDBJ whole genome shotgun (WGS) entry which is preliminary data.</text>
</comment>
<accession>A0A9D4M466</accession>
<dbReference type="Pfam" id="PF00929">
    <property type="entry name" value="RNase_T"/>
    <property type="match status" value="1"/>
</dbReference>
<reference evidence="10" key="2">
    <citation type="submission" date="2020-11" db="EMBL/GenBank/DDBJ databases">
        <authorList>
            <person name="McCartney M.A."/>
            <person name="Auch B."/>
            <person name="Kono T."/>
            <person name="Mallez S."/>
            <person name="Becker A."/>
            <person name="Gohl D.M."/>
            <person name="Silverstein K.A.T."/>
            <person name="Koren S."/>
            <person name="Bechman K.B."/>
            <person name="Herman A."/>
            <person name="Abrahante J.E."/>
            <person name="Garbe J."/>
        </authorList>
    </citation>
    <scope>NUCLEOTIDE SEQUENCE</scope>
    <source>
        <strain evidence="10">Duluth1</strain>
        <tissue evidence="10">Whole animal</tissue>
    </source>
</reference>
<dbReference type="GO" id="GO:0008296">
    <property type="term" value="F:3'-5'-DNA exonuclease activity"/>
    <property type="evidence" value="ECO:0007669"/>
    <property type="project" value="TreeGrafter"/>
</dbReference>
<dbReference type="Proteomes" id="UP000828390">
    <property type="component" value="Unassembled WGS sequence"/>
</dbReference>